<evidence type="ECO:0000256" key="9">
    <source>
        <dbReference type="ARBA" id="ARBA00023134"/>
    </source>
</evidence>
<dbReference type="SUPFAM" id="SSF52540">
    <property type="entry name" value="P-loop containing nucleoside triphosphate hydrolases"/>
    <property type="match status" value="1"/>
</dbReference>
<dbReference type="GO" id="GO:0019843">
    <property type="term" value="F:rRNA binding"/>
    <property type="evidence" value="ECO:0007669"/>
    <property type="project" value="UniProtKB-KW"/>
</dbReference>
<dbReference type="HAMAP" id="MF_01820">
    <property type="entry name" value="GTPase_RsgA"/>
    <property type="match status" value="1"/>
</dbReference>
<evidence type="ECO:0000259" key="12">
    <source>
        <dbReference type="PROSITE" id="PS51721"/>
    </source>
</evidence>
<evidence type="ECO:0000259" key="11">
    <source>
        <dbReference type="PROSITE" id="PS50936"/>
    </source>
</evidence>
<keyword evidence="4 10" id="KW-0699">rRNA-binding</keyword>
<evidence type="ECO:0000256" key="8">
    <source>
        <dbReference type="ARBA" id="ARBA00022884"/>
    </source>
</evidence>
<keyword evidence="6 10" id="KW-0378">Hydrolase</keyword>
<dbReference type="CDD" id="cd01854">
    <property type="entry name" value="YjeQ_EngC"/>
    <property type="match status" value="1"/>
</dbReference>
<dbReference type="Pfam" id="PF03193">
    <property type="entry name" value="RsgA_GTPase"/>
    <property type="match status" value="1"/>
</dbReference>
<comment type="caution">
    <text evidence="13">The sequence shown here is derived from an EMBL/GenBank/DDBJ whole genome shotgun (WGS) entry which is preliminary data.</text>
</comment>
<gene>
    <name evidence="10" type="primary">rsgA</name>
    <name evidence="13" type="ORF">H206_02452</name>
</gene>
<dbReference type="GO" id="GO:0046872">
    <property type="term" value="F:metal ion binding"/>
    <property type="evidence" value="ECO:0007669"/>
    <property type="project" value="UniProtKB-KW"/>
</dbReference>
<name>A0A444IT78_9BACT</name>
<dbReference type="NCBIfam" id="TIGR00157">
    <property type="entry name" value="ribosome small subunit-dependent GTPase A"/>
    <property type="match status" value="1"/>
</dbReference>
<dbReference type="GO" id="GO:0005525">
    <property type="term" value="F:GTP binding"/>
    <property type="evidence" value="ECO:0007669"/>
    <property type="project" value="UniProtKB-UniRule"/>
</dbReference>
<dbReference type="Proteomes" id="UP000287853">
    <property type="component" value="Unassembled WGS sequence"/>
</dbReference>
<dbReference type="PANTHER" id="PTHR32120">
    <property type="entry name" value="SMALL RIBOSOMAL SUBUNIT BIOGENESIS GTPASE RSGA"/>
    <property type="match status" value="1"/>
</dbReference>
<evidence type="ECO:0000256" key="2">
    <source>
        <dbReference type="ARBA" id="ARBA00022517"/>
    </source>
</evidence>
<organism evidence="13 14">
    <name type="scientific">Candidatus Electrothrix aarhusensis</name>
    <dbReference type="NCBI Taxonomy" id="1859131"/>
    <lineage>
        <taxon>Bacteria</taxon>
        <taxon>Pseudomonadati</taxon>
        <taxon>Thermodesulfobacteriota</taxon>
        <taxon>Desulfobulbia</taxon>
        <taxon>Desulfobulbales</taxon>
        <taxon>Desulfobulbaceae</taxon>
        <taxon>Candidatus Electrothrix</taxon>
    </lineage>
</organism>
<comment type="function">
    <text evidence="10">One of several proteins that assist in the late maturation steps of the functional core of the 30S ribosomal subunit. Helps release RbfA from mature subunits. May play a role in the assembly of ribosomal proteins into the subunit. Circularly permuted GTPase that catalyzes slow GTP hydrolysis, GTPase activity is stimulated by the 30S ribosomal subunit.</text>
</comment>
<evidence type="ECO:0000256" key="10">
    <source>
        <dbReference type="HAMAP-Rule" id="MF_01820"/>
    </source>
</evidence>
<dbReference type="PANTHER" id="PTHR32120:SF10">
    <property type="entry name" value="SMALL RIBOSOMAL SUBUNIT BIOGENESIS GTPASE RSGA"/>
    <property type="match status" value="1"/>
</dbReference>
<dbReference type="PROSITE" id="PS51721">
    <property type="entry name" value="G_CP"/>
    <property type="match status" value="1"/>
</dbReference>
<feature type="binding site" evidence="10">
    <location>
        <position position="292"/>
    </location>
    <ligand>
        <name>Zn(2+)</name>
        <dbReference type="ChEBI" id="CHEBI:29105"/>
    </ligand>
</feature>
<proteinExistence type="inferred from homology"/>
<keyword evidence="1 10" id="KW-0963">Cytoplasm</keyword>
<evidence type="ECO:0000256" key="4">
    <source>
        <dbReference type="ARBA" id="ARBA00022730"/>
    </source>
</evidence>
<protein>
    <recommendedName>
        <fullName evidence="10">Small ribosomal subunit biogenesis GTPase RsgA</fullName>
        <ecNumber evidence="10">3.6.1.-</ecNumber>
    </recommendedName>
</protein>
<evidence type="ECO:0000313" key="14">
    <source>
        <dbReference type="Proteomes" id="UP000287853"/>
    </source>
</evidence>
<feature type="domain" description="EngC GTPase" evidence="11">
    <location>
        <begin position="114"/>
        <end position="262"/>
    </location>
</feature>
<feature type="binding site" evidence="10">
    <location>
        <position position="300"/>
    </location>
    <ligand>
        <name>Zn(2+)</name>
        <dbReference type="ChEBI" id="CHEBI:29105"/>
    </ligand>
</feature>
<dbReference type="GO" id="GO:0005737">
    <property type="term" value="C:cytoplasm"/>
    <property type="evidence" value="ECO:0007669"/>
    <property type="project" value="UniProtKB-SubCell"/>
</dbReference>
<keyword evidence="2 10" id="KW-0690">Ribosome biogenesis</keyword>
<dbReference type="Gene3D" id="3.40.50.300">
    <property type="entry name" value="P-loop containing nucleotide triphosphate hydrolases"/>
    <property type="match status" value="1"/>
</dbReference>
<evidence type="ECO:0000256" key="5">
    <source>
        <dbReference type="ARBA" id="ARBA00022741"/>
    </source>
</evidence>
<keyword evidence="9 10" id="KW-0342">GTP-binding</keyword>
<evidence type="ECO:0000256" key="1">
    <source>
        <dbReference type="ARBA" id="ARBA00022490"/>
    </source>
</evidence>
<dbReference type="InterPro" id="IPR010914">
    <property type="entry name" value="RsgA_GTPase_dom"/>
</dbReference>
<sequence length="337" mass="37286">MAINSLELNILGWNSWFDDQGREYCQPEQQMARVTAVDRGWYTVRNEAGEVAAQVTGKFLHTTKTTSEMPCVGDWVCVHYDAKDAASIHGVLPRKSFLRRKTTGKDTQLQMIAANIDVAFIVQSCQYDFNVPRLERYLVMVSEGQVKPVLVLSKTDLITAAELAQYIEEIRSAGINARIIALSNVTGAGLEEIRELMISGKTYCLLGSSGVGKSTLINQLTGQDILKTGRVSASGEGRHTTVRRQLIVLEQGGMIIDTPGMREVGVVAAKKSMEDTFDDIEELSNNCRFNNCSHSNEPGCAVLQAIQAGTLPSARYKNYVKLKQETKLHARSRKKRP</sequence>
<evidence type="ECO:0000256" key="7">
    <source>
        <dbReference type="ARBA" id="ARBA00022833"/>
    </source>
</evidence>
<dbReference type="PROSITE" id="PS50936">
    <property type="entry name" value="ENGC_GTPASE"/>
    <property type="match status" value="1"/>
</dbReference>
<reference evidence="13 14" key="1">
    <citation type="submission" date="2017-01" db="EMBL/GenBank/DDBJ databases">
        <title>The cable genome- insights into the physiology and evolution of filamentous bacteria capable of sulfide oxidation via long distance electron transfer.</title>
        <authorList>
            <person name="Schreiber L."/>
            <person name="Bjerg J.T."/>
            <person name="Boggild A."/>
            <person name="Van De Vossenberg J."/>
            <person name="Meysman F."/>
            <person name="Nielsen L.P."/>
            <person name="Schramm A."/>
            <person name="Kjeldsen K.U."/>
        </authorList>
    </citation>
    <scope>NUCLEOTIDE SEQUENCE [LARGE SCALE GENOMIC DNA]</scope>
    <source>
        <strain evidence="13">MCF</strain>
    </source>
</reference>
<feature type="binding site" evidence="10">
    <location>
        <begin position="207"/>
        <end position="215"/>
    </location>
    <ligand>
        <name>GTP</name>
        <dbReference type="ChEBI" id="CHEBI:37565"/>
    </ligand>
</feature>
<dbReference type="GO" id="GO:0003924">
    <property type="term" value="F:GTPase activity"/>
    <property type="evidence" value="ECO:0007669"/>
    <property type="project" value="UniProtKB-UniRule"/>
</dbReference>
<keyword evidence="5 10" id="KW-0547">Nucleotide-binding</keyword>
<comment type="cofactor">
    <cofactor evidence="10">
        <name>Zn(2+)</name>
        <dbReference type="ChEBI" id="CHEBI:29105"/>
    </cofactor>
    <text evidence="10">Binds 1 zinc ion per subunit.</text>
</comment>
<feature type="binding site" evidence="10">
    <location>
        <begin position="153"/>
        <end position="156"/>
    </location>
    <ligand>
        <name>GTP</name>
        <dbReference type="ChEBI" id="CHEBI:37565"/>
    </ligand>
</feature>
<dbReference type="InterPro" id="IPR030378">
    <property type="entry name" value="G_CP_dom"/>
</dbReference>
<evidence type="ECO:0000256" key="6">
    <source>
        <dbReference type="ARBA" id="ARBA00022801"/>
    </source>
</evidence>
<feature type="binding site" evidence="10">
    <location>
        <position position="287"/>
    </location>
    <ligand>
        <name>Zn(2+)</name>
        <dbReference type="ChEBI" id="CHEBI:29105"/>
    </ligand>
</feature>
<keyword evidence="8 10" id="KW-0694">RNA-binding</keyword>
<dbReference type="EC" id="3.6.1.-" evidence="10"/>
<feature type="domain" description="CP-type G" evidence="12">
    <location>
        <begin position="105"/>
        <end position="264"/>
    </location>
</feature>
<comment type="subunit">
    <text evidence="10">Monomer. Associates with 30S ribosomal subunit, binds 16S rRNA.</text>
</comment>
<evidence type="ECO:0000256" key="3">
    <source>
        <dbReference type="ARBA" id="ARBA00022723"/>
    </source>
</evidence>
<dbReference type="InterPro" id="IPR004881">
    <property type="entry name" value="Ribosome_biogen_GTPase_RsgA"/>
</dbReference>
<feature type="binding site" evidence="10">
    <location>
        <position position="294"/>
    </location>
    <ligand>
        <name>Zn(2+)</name>
        <dbReference type="ChEBI" id="CHEBI:29105"/>
    </ligand>
</feature>
<comment type="subcellular location">
    <subcellularLocation>
        <location evidence="10">Cytoplasm</location>
    </subcellularLocation>
</comment>
<accession>A0A444IT78</accession>
<dbReference type="Gene3D" id="1.10.40.50">
    <property type="entry name" value="Probable gtpase engc, domain 3"/>
    <property type="match status" value="1"/>
</dbReference>
<keyword evidence="7 10" id="KW-0862">Zinc</keyword>
<keyword evidence="3 10" id="KW-0479">Metal-binding</keyword>
<keyword evidence="14" id="KW-1185">Reference proteome</keyword>
<dbReference type="AlphaFoldDB" id="A0A444IT78"/>
<evidence type="ECO:0000313" key="13">
    <source>
        <dbReference type="EMBL" id="RWX43815.1"/>
    </source>
</evidence>
<comment type="similarity">
    <text evidence="10">Belongs to the TRAFAC class YlqF/YawG GTPase family. RsgA subfamily.</text>
</comment>
<dbReference type="GO" id="GO:0042274">
    <property type="term" value="P:ribosomal small subunit biogenesis"/>
    <property type="evidence" value="ECO:0007669"/>
    <property type="project" value="UniProtKB-UniRule"/>
</dbReference>
<dbReference type="EMBL" id="MTKO01000109">
    <property type="protein sequence ID" value="RWX43815.1"/>
    <property type="molecule type" value="Genomic_DNA"/>
</dbReference>
<dbReference type="InterPro" id="IPR027417">
    <property type="entry name" value="P-loop_NTPase"/>
</dbReference>